<feature type="transmembrane region" description="Helical" evidence="8">
    <location>
        <begin position="79"/>
        <end position="104"/>
    </location>
</feature>
<organism evidence="9 10">
    <name type="scientific">Kineococcus xinjiangensis</name>
    <dbReference type="NCBI Taxonomy" id="512762"/>
    <lineage>
        <taxon>Bacteria</taxon>
        <taxon>Bacillati</taxon>
        <taxon>Actinomycetota</taxon>
        <taxon>Actinomycetes</taxon>
        <taxon>Kineosporiales</taxon>
        <taxon>Kineosporiaceae</taxon>
        <taxon>Kineococcus</taxon>
    </lineage>
</organism>
<gene>
    <name evidence="9" type="ORF">CLV92_102234</name>
</gene>
<dbReference type="GO" id="GO:0008324">
    <property type="term" value="F:monoatomic cation transmembrane transporter activity"/>
    <property type="evidence" value="ECO:0007669"/>
    <property type="project" value="InterPro"/>
</dbReference>
<dbReference type="PANTHER" id="PTHR32024">
    <property type="entry name" value="TRK SYSTEM POTASSIUM UPTAKE PROTEIN TRKG-RELATED"/>
    <property type="match status" value="1"/>
</dbReference>
<feature type="transmembrane region" description="Helical" evidence="8">
    <location>
        <begin position="196"/>
        <end position="218"/>
    </location>
</feature>
<keyword evidence="3" id="KW-1003">Cell membrane</keyword>
<sequence>MAQGSTPRRALLRHPAQIVVLAFLTATAVGTALLWLPFSSEGPGSATFVEALFTATSALCVTGLVVVDTGEHWTTTGHVVILALAQIGGFGIMSAASLLGLFAFRRLGLRSRLVTATETRSIGLGDVRSVLLGVVRVSLVIEAVTAVVLVSRLALHYEQPFPQALWEGVFLAVSAFNNAGFVLRATSMMDFVADPWMSLAVAFAAILGGLGFPVLLELRRHLHRPRMWSLHTKLTLATTSAIYALGTVLLTAQEWTNPATLGALTRPARLLAGFFMASATRSSGFNSLDTAEMTTGSWMVMDVMMFIGGGSASTAGGIKVTTFALLLMVIVAELRGENHVSVFSRRVPERVHRQALTVALLSVAAVVLGTVVLSELTHHTTDRVLFEVISAFCTVGLSTGITGELTEAGQLLLVVLMLAGRLGPITLGTALALRERRRLYEHPEGRPIIG</sequence>
<feature type="transmembrane region" description="Helical" evidence="8">
    <location>
        <begin position="303"/>
        <end position="334"/>
    </location>
</feature>
<dbReference type="PANTHER" id="PTHR32024:SF1">
    <property type="entry name" value="KTR SYSTEM POTASSIUM UPTAKE PROTEIN B"/>
    <property type="match status" value="1"/>
</dbReference>
<protein>
    <submittedName>
        <fullName evidence="9">Potassium uptake TrkH family protein</fullName>
    </submittedName>
</protein>
<keyword evidence="6" id="KW-0406">Ion transport</keyword>
<evidence type="ECO:0000256" key="4">
    <source>
        <dbReference type="ARBA" id="ARBA00022692"/>
    </source>
</evidence>
<evidence type="ECO:0000313" key="9">
    <source>
        <dbReference type="EMBL" id="PPK98081.1"/>
    </source>
</evidence>
<comment type="caution">
    <text evidence="9">The sequence shown here is derived from an EMBL/GenBank/DDBJ whole genome shotgun (WGS) entry which is preliminary data.</text>
</comment>
<keyword evidence="7 8" id="KW-0472">Membrane</keyword>
<dbReference type="EMBL" id="PTJD01000002">
    <property type="protein sequence ID" value="PPK98081.1"/>
    <property type="molecule type" value="Genomic_DNA"/>
</dbReference>
<dbReference type="RefSeq" id="WP_211290850.1">
    <property type="nucleotide sequence ID" value="NZ_PTJD01000002.1"/>
</dbReference>
<keyword evidence="4 8" id="KW-0812">Transmembrane</keyword>
<evidence type="ECO:0000256" key="3">
    <source>
        <dbReference type="ARBA" id="ARBA00022475"/>
    </source>
</evidence>
<proteinExistence type="predicted"/>
<dbReference type="Pfam" id="PF02386">
    <property type="entry name" value="TrkH"/>
    <property type="match status" value="1"/>
</dbReference>
<keyword evidence="5 8" id="KW-1133">Transmembrane helix</keyword>
<feature type="transmembrane region" description="Helical" evidence="8">
    <location>
        <begin position="130"/>
        <end position="155"/>
    </location>
</feature>
<feature type="transmembrane region" description="Helical" evidence="8">
    <location>
        <begin position="48"/>
        <end position="67"/>
    </location>
</feature>
<dbReference type="Proteomes" id="UP000239485">
    <property type="component" value="Unassembled WGS sequence"/>
</dbReference>
<dbReference type="InterPro" id="IPR003445">
    <property type="entry name" value="Cat_transpt"/>
</dbReference>
<evidence type="ECO:0000256" key="6">
    <source>
        <dbReference type="ARBA" id="ARBA00023065"/>
    </source>
</evidence>
<evidence type="ECO:0000256" key="8">
    <source>
        <dbReference type="SAM" id="Phobius"/>
    </source>
</evidence>
<accession>A0A2S6IUZ2</accession>
<comment type="subcellular location">
    <subcellularLocation>
        <location evidence="1">Cell membrane</location>
        <topology evidence="1">Multi-pass membrane protein</topology>
    </subcellularLocation>
</comment>
<feature type="transmembrane region" description="Helical" evidence="8">
    <location>
        <begin position="411"/>
        <end position="433"/>
    </location>
</feature>
<reference evidence="9 10" key="1">
    <citation type="submission" date="2018-02" db="EMBL/GenBank/DDBJ databases">
        <title>Genomic Encyclopedia of Archaeal and Bacterial Type Strains, Phase II (KMG-II): from individual species to whole genera.</title>
        <authorList>
            <person name="Goeker M."/>
        </authorList>
    </citation>
    <scope>NUCLEOTIDE SEQUENCE [LARGE SCALE GENOMIC DNA]</scope>
    <source>
        <strain evidence="9 10">DSM 22857</strain>
    </source>
</reference>
<evidence type="ECO:0000256" key="2">
    <source>
        <dbReference type="ARBA" id="ARBA00022448"/>
    </source>
</evidence>
<keyword evidence="10" id="KW-1185">Reference proteome</keyword>
<dbReference type="GO" id="GO:0030001">
    <property type="term" value="P:metal ion transport"/>
    <property type="evidence" value="ECO:0007669"/>
    <property type="project" value="UniProtKB-ARBA"/>
</dbReference>
<evidence type="ECO:0000313" key="10">
    <source>
        <dbReference type="Proteomes" id="UP000239485"/>
    </source>
</evidence>
<feature type="transmembrane region" description="Helical" evidence="8">
    <location>
        <begin position="16"/>
        <end position="36"/>
    </location>
</feature>
<evidence type="ECO:0000256" key="1">
    <source>
        <dbReference type="ARBA" id="ARBA00004651"/>
    </source>
</evidence>
<name>A0A2S6IUZ2_9ACTN</name>
<evidence type="ECO:0000256" key="7">
    <source>
        <dbReference type="ARBA" id="ARBA00023136"/>
    </source>
</evidence>
<evidence type="ECO:0000256" key="5">
    <source>
        <dbReference type="ARBA" id="ARBA00022989"/>
    </source>
</evidence>
<keyword evidence="2" id="KW-0813">Transport</keyword>
<dbReference type="GO" id="GO:0005886">
    <property type="term" value="C:plasma membrane"/>
    <property type="evidence" value="ECO:0007669"/>
    <property type="project" value="UniProtKB-SubCell"/>
</dbReference>
<feature type="transmembrane region" description="Helical" evidence="8">
    <location>
        <begin position="355"/>
        <end position="373"/>
    </location>
</feature>
<dbReference type="AlphaFoldDB" id="A0A2S6IUZ2"/>